<comment type="catalytic activity">
    <reaction evidence="8">
        <text>DNA(n) + a 2'-deoxyribonucleoside 5'-triphosphate = DNA(n+1) + diphosphate</text>
        <dbReference type="Rhea" id="RHEA:22508"/>
        <dbReference type="Rhea" id="RHEA-COMP:17339"/>
        <dbReference type="Rhea" id="RHEA-COMP:17340"/>
        <dbReference type="ChEBI" id="CHEBI:33019"/>
        <dbReference type="ChEBI" id="CHEBI:61560"/>
        <dbReference type="ChEBI" id="CHEBI:173112"/>
        <dbReference type="EC" id="2.7.7.7"/>
    </reaction>
</comment>
<dbReference type="InterPro" id="IPR023211">
    <property type="entry name" value="DNA_pol_palm_dom_sf"/>
</dbReference>
<sequence>MSQLKNNFNNIFFCNFECLFFNNKHYIVCFTIMPLLKTTPHIFKSDILLNSQLTDIDSISLDLLEFFIKSIFELSKSKTNYFIFHNLKRFDFFYILSILSNTYKVDIIIKNDIIYSVCIIFGDKKIFFRDSFLLFPDSICFFYDSFLSKRQKFISISFFFKLNLLKNCEQDTFFLCKAFNSYMLLFYNEFKINILNSLTFSSLSLYIFINKFYNATLYSVLPLKKSAEIFIRKAYFGGSCDLFSSFLPYGFHYDANSLYPYVMKYFDMPIGNFEIVSIDADFDINTFFGFIEIEANLPKDIKIPFLSLLNKSVFFSEEVKYALTLGYNIKFKKAYKFDKGCPFVDFVDFFYLRRFFFKKKKNPLNKIFKLILNSLYGKLGMHTDFDIMQIVHKSKTLDINKILSMHNVKTFEYISEDFILAIYSKEISLEKLYFLSDKDSNNLSKNLNAKFYNTTKFNNSVHFSCSIASYARIEIYKYKLLFYKSLFYSDTDSLFLDKEIPSIFFSNTILGAMKLEEVVYDCNFFSPKNYSYYNSFSTDIRIIKGKSNI</sequence>
<dbReference type="SUPFAM" id="SSF53098">
    <property type="entry name" value="Ribonuclease H-like"/>
    <property type="match status" value="1"/>
</dbReference>
<geneLocation type="mitochondrion" evidence="10"/>
<dbReference type="InterPro" id="IPR012337">
    <property type="entry name" value="RNaseH-like_sf"/>
</dbReference>
<evidence type="ECO:0000256" key="8">
    <source>
        <dbReference type="ARBA" id="ARBA00049244"/>
    </source>
</evidence>
<evidence type="ECO:0000259" key="9">
    <source>
        <dbReference type="Pfam" id="PF03175"/>
    </source>
</evidence>
<name>Q9G910_OCHDN</name>
<evidence type="ECO:0000256" key="1">
    <source>
        <dbReference type="ARBA" id="ARBA00005755"/>
    </source>
</evidence>
<evidence type="ECO:0000313" key="10">
    <source>
        <dbReference type="EMBL" id="AAG18395.1"/>
    </source>
</evidence>
<dbReference type="Pfam" id="PF03175">
    <property type="entry name" value="DNA_pol_B_2"/>
    <property type="match status" value="2"/>
</dbReference>
<accession>Q9G910</accession>
<dbReference type="PANTHER" id="PTHR33568:SF3">
    <property type="entry name" value="DNA-DIRECTED DNA POLYMERASE"/>
    <property type="match status" value="1"/>
</dbReference>
<dbReference type="PANTHER" id="PTHR33568">
    <property type="entry name" value="DNA POLYMERASE"/>
    <property type="match status" value="1"/>
</dbReference>
<dbReference type="InterPro" id="IPR006172">
    <property type="entry name" value="DNA-dir_DNA_pol_B"/>
</dbReference>
<reference evidence="10" key="1">
    <citation type="submission" date="2000-07" db="EMBL/GenBank/DDBJ databases">
        <title>Phylogenetic relationships of stramenopile algae, based on complete mitochondrial genome sequences.</title>
        <authorList>
            <person name="Burger G."/>
            <person name="Lang B.F."/>
            <person name="Gray W.M.M.W."/>
        </authorList>
    </citation>
    <scope>NUCLEOTIDE SEQUENCE</scope>
</reference>
<dbReference type="EMBL" id="AF287134">
    <property type="protein sequence ID" value="AAG18395.1"/>
    <property type="molecule type" value="Genomic_DNA"/>
</dbReference>
<dbReference type="GO" id="GO:0006260">
    <property type="term" value="P:DNA replication"/>
    <property type="evidence" value="ECO:0007669"/>
    <property type="project" value="UniProtKB-KW"/>
</dbReference>
<feature type="domain" description="DNA-directed DNA polymerase family B mitochondria/virus" evidence="9">
    <location>
        <begin position="164"/>
        <end position="476"/>
    </location>
</feature>
<dbReference type="EC" id="2.7.7.7" evidence="2"/>
<dbReference type="GeneID" id="800358"/>
<organism evidence="10">
    <name type="scientific">Ochromonas danica</name>
    <name type="common">Golden alga</name>
    <name type="synonym">Chlorochromonas danica</name>
    <dbReference type="NCBI Taxonomy" id="2986"/>
    <lineage>
        <taxon>Eukaryota</taxon>
        <taxon>Sar</taxon>
        <taxon>Stramenopiles</taxon>
        <taxon>Ochrophyta</taxon>
        <taxon>Chrysophyceae</taxon>
        <taxon>Chromulinales</taxon>
        <taxon>Chromulinaceae</taxon>
        <taxon>Ochromonas</taxon>
    </lineage>
</organism>
<keyword evidence="6" id="KW-0239">DNA-directed DNA polymerase</keyword>
<evidence type="ECO:0000256" key="6">
    <source>
        <dbReference type="ARBA" id="ARBA00022932"/>
    </source>
</evidence>
<comment type="similarity">
    <text evidence="1">Belongs to the DNA polymerase type-B family.</text>
</comment>
<dbReference type="SUPFAM" id="SSF56672">
    <property type="entry name" value="DNA/RNA polymerases"/>
    <property type="match status" value="1"/>
</dbReference>
<dbReference type="GO" id="GO:0000166">
    <property type="term" value="F:nucleotide binding"/>
    <property type="evidence" value="ECO:0007669"/>
    <property type="project" value="InterPro"/>
</dbReference>
<evidence type="ECO:0000256" key="4">
    <source>
        <dbReference type="ARBA" id="ARBA00022695"/>
    </source>
</evidence>
<evidence type="ECO:0000256" key="2">
    <source>
        <dbReference type="ARBA" id="ARBA00012417"/>
    </source>
</evidence>
<dbReference type="RefSeq" id="NP_066429.1">
    <property type="nucleotide sequence ID" value="NC_002571.1"/>
</dbReference>
<keyword evidence="4 10" id="KW-0548">Nucleotidyltransferase</keyword>
<protein>
    <recommendedName>
        <fullName evidence="2">DNA-directed DNA polymerase</fullName>
        <ecNumber evidence="2">2.7.7.7</ecNumber>
    </recommendedName>
</protein>
<keyword evidence="7" id="KW-0238">DNA-binding</keyword>
<proteinExistence type="inferred from homology"/>
<dbReference type="GO" id="GO:0003887">
    <property type="term" value="F:DNA-directed DNA polymerase activity"/>
    <property type="evidence" value="ECO:0007669"/>
    <property type="project" value="UniProtKB-KW"/>
</dbReference>
<evidence type="ECO:0000256" key="7">
    <source>
        <dbReference type="ARBA" id="ARBA00023125"/>
    </source>
</evidence>
<dbReference type="InterPro" id="IPR043502">
    <property type="entry name" value="DNA/RNA_pol_sf"/>
</dbReference>
<evidence type="ECO:0000256" key="3">
    <source>
        <dbReference type="ARBA" id="ARBA00022679"/>
    </source>
</evidence>
<keyword evidence="10" id="KW-0496">Mitochondrion</keyword>
<evidence type="ECO:0000256" key="5">
    <source>
        <dbReference type="ARBA" id="ARBA00022705"/>
    </source>
</evidence>
<dbReference type="InterPro" id="IPR004868">
    <property type="entry name" value="DNA-dir_DNA_pol_B_mt/vir"/>
</dbReference>
<dbReference type="GO" id="GO:0003677">
    <property type="term" value="F:DNA binding"/>
    <property type="evidence" value="ECO:0007669"/>
    <property type="project" value="UniProtKB-KW"/>
</dbReference>
<dbReference type="InterPro" id="IPR017964">
    <property type="entry name" value="DNA-dir_DNA_pol_B_CS"/>
</dbReference>
<dbReference type="Gene3D" id="3.90.1600.10">
    <property type="entry name" value="Palm domain of DNA polymerase"/>
    <property type="match status" value="2"/>
</dbReference>
<feature type="domain" description="DNA-directed DNA polymerase family B mitochondria/virus" evidence="9">
    <location>
        <begin position="76"/>
        <end position="147"/>
    </location>
</feature>
<gene>
    <name evidence="10" type="primary">dpo</name>
</gene>
<keyword evidence="3 10" id="KW-0808">Transferase</keyword>
<dbReference type="AlphaFoldDB" id="Q9G910"/>
<keyword evidence="5" id="KW-0235">DNA replication</keyword>
<dbReference type="PRINTS" id="PR00106">
    <property type="entry name" value="DNAPOLB"/>
</dbReference>
<dbReference type="PROSITE" id="PS00116">
    <property type="entry name" value="DNA_POLYMERASE_B"/>
    <property type="match status" value="1"/>
</dbReference>